<dbReference type="InterPro" id="IPR032675">
    <property type="entry name" value="LRR_dom_sf"/>
</dbReference>
<evidence type="ECO:0000313" key="3">
    <source>
        <dbReference type="Proteomes" id="UP001177140"/>
    </source>
</evidence>
<dbReference type="EMBL" id="JAJJMA010052073">
    <property type="protein sequence ID" value="MCL7026059.1"/>
    <property type="molecule type" value="Genomic_DNA"/>
</dbReference>
<dbReference type="Pfam" id="PF24758">
    <property type="entry name" value="LRR_At5g56370"/>
    <property type="match status" value="1"/>
</dbReference>
<dbReference type="InterPro" id="IPR055294">
    <property type="entry name" value="FBL60-like"/>
</dbReference>
<feature type="non-terminal residue" evidence="2">
    <location>
        <position position="1"/>
    </location>
</feature>
<dbReference type="SUPFAM" id="SSF52047">
    <property type="entry name" value="RNI-like"/>
    <property type="match status" value="1"/>
</dbReference>
<organism evidence="2 3">
    <name type="scientific">Papaver nudicaule</name>
    <name type="common">Iceland poppy</name>
    <dbReference type="NCBI Taxonomy" id="74823"/>
    <lineage>
        <taxon>Eukaryota</taxon>
        <taxon>Viridiplantae</taxon>
        <taxon>Streptophyta</taxon>
        <taxon>Embryophyta</taxon>
        <taxon>Tracheophyta</taxon>
        <taxon>Spermatophyta</taxon>
        <taxon>Magnoliopsida</taxon>
        <taxon>Ranunculales</taxon>
        <taxon>Papaveraceae</taxon>
        <taxon>Papaveroideae</taxon>
        <taxon>Papaver</taxon>
    </lineage>
</organism>
<dbReference type="InterPro" id="IPR055411">
    <property type="entry name" value="LRR_FXL15/At3g58940/PEG3-like"/>
</dbReference>
<comment type="caution">
    <text evidence="2">The sequence shown here is derived from an EMBL/GenBank/DDBJ whole genome shotgun (WGS) entry which is preliminary data.</text>
</comment>
<dbReference type="PANTHER" id="PTHR31293">
    <property type="entry name" value="RNI-LIKE SUPERFAMILY PROTEIN"/>
    <property type="match status" value="1"/>
</dbReference>
<dbReference type="Gene3D" id="3.80.10.10">
    <property type="entry name" value="Ribonuclease Inhibitor"/>
    <property type="match status" value="1"/>
</dbReference>
<protein>
    <recommendedName>
        <fullName evidence="1">F-box/LRR-repeat protein 15/At3g58940/PEG3-like LRR domain-containing protein</fullName>
    </recommendedName>
</protein>
<feature type="domain" description="F-box/LRR-repeat protein 15/At3g58940/PEG3-like LRR" evidence="1">
    <location>
        <begin position="49"/>
        <end position="169"/>
    </location>
</feature>
<evidence type="ECO:0000313" key="2">
    <source>
        <dbReference type="EMBL" id="MCL7026059.1"/>
    </source>
</evidence>
<gene>
    <name evidence="2" type="ORF">MKW94_012226</name>
</gene>
<name>A0AA41UZI5_PAPNU</name>
<accession>A0AA41UZI5</accession>
<dbReference type="AlphaFoldDB" id="A0AA41UZI5"/>
<dbReference type="PANTHER" id="PTHR31293:SF12">
    <property type="entry name" value="RNI-LIKE SUPERFAMILY PROTEIN"/>
    <property type="match status" value="1"/>
</dbReference>
<keyword evidence="3" id="KW-1185">Reference proteome</keyword>
<evidence type="ECO:0000259" key="1">
    <source>
        <dbReference type="Pfam" id="PF24758"/>
    </source>
</evidence>
<sequence length="342" mass="39286">MPTLNLSSVIFSDRTQFRDFVDEVLLLHDFSDIQRIQFHLHPFNVPSRLNTWIIAALNHNVQELSIRFCLDQFQFPRRLFSCNLRSLVLKQNGGICLPMVLPGSINLPHLKSLRIQRYSFDNEELTNELFSGCPLLESLVLNHCKFPHMNVQIFNPNLKHLEIYRSLMRSTNGLHLDNGEITLCTPSLLSIETNDYMSTDYSLHNLSSVVTVDILSTSVRKYVDAPPELELPAGIKELFAKRMIQFLRAVHNVKDLKLSYLSLEFASSALEKLDGQLPQFCNLKCLKLKTSLSIDSLNAIAYLLKLTPNIESVEINITQHFFSCWNDHRLFLKSAMCPYVDE</sequence>
<reference evidence="2" key="1">
    <citation type="submission" date="2022-03" db="EMBL/GenBank/DDBJ databases">
        <title>A functionally conserved STORR gene fusion in Papaver species that diverged 16.8 million years ago.</title>
        <authorList>
            <person name="Catania T."/>
        </authorList>
    </citation>
    <scope>NUCLEOTIDE SEQUENCE</scope>
    <source>
        <strain evidence="2">S-191538</strain>
    </source>
</reference>
<proteinExistence type="predicted"/>
<dbReference type="Proteomes" id="UP001177140">
    <property type="component" value="Unassembled WGS sequence"/>
</dbReference>